<dbReference type="STRING" id="6526.A0A2C9M494"/>
<dbReference type="EnsemblMetazoa" id="BGLB038247-RA">
    <property type="protein sequence ID" value="BGLB038247-PA"/>
    <property type="gene ID" value="BGLB038247"/>
</dbReference>
<dbReference type="GO" id="GO:0030424">
    <property type="term" value="C:axon"/>
    <property type="evidence" value="ECO:0007669"/>
    <property type="project" value="TreeGrafter"/>
</dbReference>
<keyword evidence="1" id="KW-1015">Disulfide bond</keyword>
<name>A0A2C9M494_BIOGL</name>
<dbReference type="FunFam" id="2.60.40.10:FF:000032">
    <property type="entry name" value="palladin isoform X1"/>
    <property type="match status" value="1"/>
</dbReference>
<dbReference type="GO" id="GO:0098632">
    <property type="term" value="F:cell-cell adhesion mediator activity"/>
    <property type="evidence" value="ECO:0007669"/>
    <property type="project" value="TreeGrafter"/>
</dbReference>
<dbReference type="GO" id="GO:0007156">
    <property type="term" value="P:homophilic cell adhesion via plasma membrane adhesion molecules"/>
    <property type="evidence" value="ECO:0007669"/>
    <property type="project" value="TreeGrafter"/>
</dbReference>
<dbReference type="VEuPathDB" id="VectorBase:BGLAX_050584"/>
<dbReference type="InterPro" id="IPR003598">
    <property type="entry name" value="Ig_sub2"/>
</dbReference>
<dbReference type="VEuPathDB" id="VectorBase:BGLB038247"/>
<dbReference type="PANTHER" id="PTHR10075">
    <property type="entry name" value="BASIGIN RELATED"/>
    <property type="match status" value="1"/>
</dbReference>
<dbReference type="KEGG" id="bgt:106062261"/>
<dbReference type="GO" id="GO:0007411">
    <property type="term" value="P:axon guidance"/>
    <property type="evidence" value="ECO:0007669"/>
    <property type="project" value="TreeGrafter"/>
</dbReference>
<evidence type="ECO:0000256" key="1">
    <source>
        <dbReference type="ARBA" id="ARBA00023157"/>
    </source>
</evidence>
<dbReference type="Proteomes" id="UP000076420">
    <property type="component" value="Unassembled WGS sequence"/>
</dbReference>
<feature type="domain" description="Ig-like" evidence="3">
    <location>
        <begin position="16"/>
        <end position="103"/>
    </location>
</feature>
<proteinExistence type="predicted"/>
<sequence length="129" mass="13988">MVLIENNLSTSISTGPPIIMDPPLSTKIVRGKPLQLTCRVDGEPFPTTTWLFQGRNLTQTGTVTLVEQGQVLWINDMGKEWEGQFTCVTSNQFGTITAEALVTVIETGRINSLPPCAPNSAEDLSLNSP</sequence>
<dbReference type="SMART" id="SM00408">
    <property type="entry name" value="IGc2"/>
    <property type="match status" value="1"/>
</dbReference>
<dbReference type="PANTHER" id="PTHR10075:SF14">
    <property type="entry name" value="CELL ADHESION MOLECULE DSCAM2-RELATED"/>
    <property type="match status" value="1"/>
</dbReference>
<organism evidence="4 5">
    <name type="scientific">Biomphalaria glabrata</name>
    <name type="common">Bloodfluke planorb</name>
    <name type="synonym">Freshwater snail</name>
    <dbReference type="NCBI Taxonomy" id="6526"/>
    <lineage>
        <taxon>Eukaryota</taxon>
        <taxon>Metazoa</taxon>
        <taxon>Spiralia</taxon>
        <taxon>Lophotrochozoa</taxon>
        <taxon>Mollusca</taxon>
        <taxon>Gastropoda</taxon>
        <taxon>Heterobranchia</taxon>
        <taxon>Euthyneura</taxon>
        <taxon>Panpulmonata</taxon>
        <taxon>Hygrophila</taxon>
        <taxon>Lymnaeoidea</taxon>
        <taxon>Planorbidae</taxon>
        <taxon>Biomphalaria</taxon>
    </lineage>
</organism>
<dbReference type="Gene3D" id="2.60.40.10">
    <property type="entry name" value="Immunoglobulins"/>
    <property type="match status" value="1"/>
</dbReference>
<evidence type="ECO:0000256" key="2">
    <source>
        <dbReference type="ARBA" id="ARBA00023319"/>
    </source>
</evidence>
<dbReference type="InterPro" id="IPR036179">
    <property type="entry name" value="Ig-like_dom_sf"/>
</dbReference>
<evidence type="ECO:0000313" key="4">
    <source>
        <dbReference type="EnsemblMetazoa" id="BGLB038247-PA"/>
    </source>
</evidence>
<dbReference type="SUPFAM" id="SSF48726">
    <property type="entry name" value="Immunoglobulin"/>
    <property type="match status" value="1"/>
</dbReference>
<dbReference type="GO" id="GO:0005886">
    <property type="term" value="C:plasma membrane"/>
    <property type="evidence" value="ECO:0007669"/>
    <property type="project" value="TreeGrafter"/>
</dbReference>
<dbReference type="Pfam" id="PF13927">
    <property type="entry name" value="Ig_3"/>
    <property type="match status" value="1"/>
</dbReference>
<dbReference type="PROSITE" id="PS50835">
    <property type="entry name" value="IG_LIKE"/>
    <property type="match status" value="1"/>
</dbReference>
<evidence type="ECO:0000313" key="5">
    <source>
        <dbReference type="Proteomes" id="UP000076420"/>
    </source>
</evidence>
<protein>
    <recommendedName>
        <fullName evidence="3">Ig-like domain-containing protein</fullName>
    </recommendedName>
</protein>
<dbReference type="InterPro" id="IPR013783">
    <property type="entry name" value="Ig-like_fold"/>
</dbReference>
<reference evidence="4" key="1">
    <citation type="submission" date="2020-05" db="UniProtKB">
        <authorList>
            <consortium name="EnsemblMetazoa"/>
        </authorList>
    </citation>
    <scope>IDENTIFICATION</scope>
    <source>
        <strain evidence="4">BB02</strain>
    </source>
</reference>
<gene>
    <name evidence="4" type="primary">106062261</name>
</gene>
<dbReference type="AlphaFoldDB" id="A0A2C9M494"/>
<dbReference type="SMART" id="SM00409">
    <property type="entry name" value="IG"/>
    <property type="match status" value="1"/>
</dbReference>
<dbReference type="InterPro" id="IPR007110">
    <property type="entry name" value="Ig-like_dom"/>
</dbReference>
<evidence type="ECO:0000259" key="3">
    <source>
        <dbReference type="PROSITE" id="PS50835"/>
    </source>
</evidence>
<keyword evidence="2" id="KW-0393">Immunoglobulin domain</keyword>
<accession>A0A2C9M494</accession>
<dbReference type="InterPro" id="IPR003599">
    <property type="entry name" value="Ig_sub"/>
</dbReference>
<dbReference type="GO" id="GO:0070593">
    <property type="term" value="P:dendrite self-avoidance"/>
    <property type="evidence" value="ECO:0007669"/>
    <property type="project" value="TreeGrafter"/>
</dbReference>